<keyword evidence="4 11" id="KW-0808">Transferase</keyword>
<keyword evidence="5 9" id="KW-0812">Transmembrane</keyword>
<dbReference type="Proteomes" id="UP000295301">
    <property type="component" value="Unassembled WGS sequence"/>
</dbReference>
<dbReference type="GO" id="GO:0005886">
    <property type="term" value="C:plasma membrane"/>
    <property type="evidence" value="ECO:0007669"/>
    <property type="project" value="UniProtKB-SubCell"/>
</dbReference>
<evidence type="ECO:0000256" key="1">
    <source>
        <dbReference type="ARBA" id="ARBA00004236"/>
    </source>
</evidence>
<evidence type="ECO:0000313" key="12">
    <source>
        <dbReference type="Proteomes" id="UP000295301"/>
    </source>
</evidence>
<keyword evidence="8" id="KW-0270">Exopolysaccharide synthesis</keyword>
<feature type="transmembrane region" description="Helical" evidence="9">
    <location>
        <begin position="38"/>
        <end position="61"/>
    </location>
</feature>
<dbReference type="GO" id="GO:0000271">
    <property type="term" value="P:polysaccharide biosynthetic process"/>
    <property type="evidence" value="ECO:0007669"/>
    <property type="project" value="UniProtKB-KW"/>
</dbReference>
<protein>
    <submittedName>
        <fullName evidence="11">Sugar transferase</fullName>
    </submittedName>
</protein>
<evidence type="ECO:0000256" key="5">
    <source>
        <dbReference type="ARBA" id="ARBA00022692"/>
    </source>
</evidence>
<keyword evidence="12" id="KW-1185">Reference proteome</keyword>
<evidence type="ECO:0000256" key="6">
    <source>
        <dbReference type="ARBA" id="ARBA00022989"/>
    </source>
</evidence>
<comment type="subcellular location">
    <subcellularLocation>
        <location evidence="1">Cell membrane</location>
    </subcellularLocation>
</comment>
<dbReference type="AlphaFoldDB" id="A0A4V3AQB7"/>
<gene>
    <name evidence="11" type="ORF">E1832_18495</name>
</gene>
<reference evidence="11 12" key="1">
    <citation type="submission" date="2019-03" db="EMBL/GenBank/DDBJ databases">
        <title>Ruegeria lutea sp. nov., a novel strain, isolated from marine sediment, the Masan Bay, South Korea.</title>
        <authorList>
            <person name="Kim J."/>
            <person name="Kim D.-Y."/>
            <person name="Lee S.-S."/>
        </authorList>
    </citation>
    <scope>NUCLEOTIDE SEQUENCE [LARGE SCALE GENOMIC DNA]</scope>
    <source>
        <strain evidence="11 12">318-1</strain>
    </source>
</reference>
<evidence type="ECO:0000256" key="9">
    <source>
        <dbReference type="SAM" id="Phobius"/>
    </source>
</evidence>
<dbReference type="Pfam" id="PF02397">
    <property type="entry name" value="Bac_transf"/>
    <property type="match status" value="1"/>
</dbReference>
<evidence type="ECO:0000256" key="2">
    <source>
        <dbReference type="ARBA" id="ARBA00006464"/>
    </source>
</evidence>
<evidence type="ECO:0000256" key="8">
    <source>
        <dbReference type="ARBA" id="ARBA00023169"/>
    </source>
</evidence>
<dbReference type="PANTHER" id="PTHR30576">
    <property type="entry name" value="COLANIC BIOSYNTHESIS UDP-GLUCOSE LIPID CARRIER TRANSFERASE"/>
    <property type="match status" value="1"/>
</dbReference>
<dbReference type="RefSeq" id="WP_133361266.1">
    <property type="nucleotide sequence ID" value="NZ_SMUV01000073.1"/>
</dbReference>
<dbReference type="InterPro" id="IPR003362">
    <property type="entry name" value="Bact_transf"/>
</dbReference>
<comment type="caution">
    <text evidence="11">The sequence shown here is derived from an EMBL/GenBank/DDBJ whole genome shotgun (WGS) entry which is preliminary data.</text>
</comment>
<name>A0A4V3AQB7_9RHOB</name>
<proteinExistence type="inferred from homology"/>
<dbReference type="GO" id="GO:0016780">
    <property type="term" value="F:phosphotransferase activity, for other substituted phosphate groups"/>
    <property type="evidence" value="ECO:0007669"/>
    <property type="project" value="TreeGrafter"/>
</dbReference>
<dbReference type="EMBL" id="SMUV01000073">
    <property type="protein sequence ID" value="TDK42137.1"/>
    <property type="molecule type" value="Genomic_DNA"/>
</dbReference>
<evidence type="ECO:0000256" key="7">
    <source>
        <dbReference type="ARBA" id="ARBA00023136"/>
    </source>
</evidence>
<evidence type="ECO:0000256" key="4">
    <source>
        <dbReference type="ARBA" id="ARBA00022679"/>
    </source>
</evidence>
<evidence type="ECO:0000313" key="11">
    <source>
        <dbReference type="EMBL" id="TDK42137.1"/>
    </source>
</evidence>
<dbReference type="OrthoDB" id="9808602at2"/>
<evidence type="ECO:0000256" key="3">
    <source>
        <dbReference type="ARBA" id="ARBA00022475"/>
    </source>
</evidence>
<organism evidence="11 12">
    <name type="scientific">Antarcticimicrobium luteum</name>
    <dbReference type="NCBI Taxonomy" id="2547397"/>
    <lineage>
        <taxon>Bacteria</taxon>
        <taxon>Pseudomonadati</taxon>
        <taxon>Pseudomonadota</taxon>
        <taxon>Alphaproteobacteria</taxon>
        <taxon>Rhodobacterales</taxon>
        <taxon>Paracoccaceae</taxon>
        <taxon>Antarcticimicrobium</taxon>
    </lineage>
</organism>
<keyword evidence="3" id="KW-1003">Cell membrane</keyword>
<keyword evidence="6 9" id="KW-1133">Transmembrane helix</keyword>
<accession>A0A4V3AQB7</accession>
<evidence type="ECO:0000259" key="10">
    <source>
        <dbReference type="Pfam" id="PF02397"/>
    </source>
</evidence>
<feature type="domain" description="Bacterial sugar transferase" evidence="10">
    <location>
        <begin position="33"/>
        <end position="222"/>
    </location>
</feature>
<keyword evidence="7 9" id="KW-0472">Membrane</keyword>
<sequence>MISAPANLDRPFPGYAEAIASRSTEGWYARAGKRALDIVLVLLTLPLTLPLIALCALALWMEGGQPFYWQDRVGQRGRRFSIAKLRTMVRDADARLAHLLATDPAIRDEWNHAQKLRNDPRITPMGRILRATSFDELPQLWNVLKGEMSLVGPRPMLPEQRRLYGDAAFYEALRPGITGLWQVSMRNDKEFTYRARIDAAYCRSLSLGRDLKLMVRTLAVVARRTGI</sequence>
<comment type="similarity">
    <text evidence="2">Belongs to the bacterial sugar transferase family.</text>
</comment>
<dbReference type="PANTHER" id="PTHR30576:SF4">
    <property type="entry name" value="UNDECAPRENYL-PHOSPHATE GALACTOSE PHOSPHOTRANSFERASE"/>
    <property type="match status" value="1"/>
</dbReference>